<dbReference type="STRING" id="3827.A0A1S2XI29"/>
<dbReference type="KEGG" id="cam:101501330"/>
<feature type="compositionally biased region" description="Polar residues" evidence="4">
    <location>
        <begin position="315"/>
        <end position="331"/>
    </location>
</feature>
<accession>A0A1S2XI29</accession>
<keyword evidence="2 3" id="KW-0694">RNA-binding</keyword>
<dbReference type="RefSeq" id="XP_004489681.1">
    <property type="nucleotide sequence ID" value="XM_004489624.3"/>
</dbReference>
<evidence type="ECO:0000256" key="4">
    <source>
        <dbReference type="SAM" id="MobiDB-lite"/>
    </source>
</evidence>
<feature type="domain" description="DRBM" evidence="5">
    <location>
        <begin position="162"/>
        <end position="231"/>
    </location>
</feature>
<evidence type="ECO:0000256" key="2">
    <source>
        <dbReference type="ARBA" id="ARBA00022884"/>
    </source>
</evidence>
<dbReference type="SMART" id="SM00358">
    <property type="entry name" value="DSRM"/>
    <property type="match status" value="3"/>
</dbReference>
<dbReference type="InterPro" id="IPR014720">
    <property type="entry name" value="dsRBD_dom"/>
</dbReference>
<dbReference type="CDD" id="cd00048">
    <property type="entry name" value="DSRM_SF"/>
    <property type="match status" value="1"/>
</dbReference>
<dbReference type="Pfam" id="PF00035">
    <property type="entry name" value="dsrm"/>
    <property type="match status" value="3"/>
</dbReference>
<dbReference type="SUPFAM" id="SSF54768">
    <property type="entry name" value="dsRNA-binding domain-like"/>
    <property type="match status" value="3"/>
</dbReference>
<evidence type="ECO:0000259" key="5">
    <source>
        <dbReference type="PROSITE" id="PS50137"/>
    </source>
</evidence>
<feature type="region of interest" description="Disordered" evidence="4">
    <location>
        <begin position="310"/>
        <end position="337"/>
    </location>
</feature>
<dbReference type="GeneID" id="101501330"/>
<dbReference type="OrthoDB" id="5988181at2759"/>
<dbReference type="AlphaFoldDB" id="A0A1S2XI29"/>
<evidence type="ECO:0000256" key="1">
    <source>
        <dbReference type="ARBA" id="ARBA00022737"/>
    </source>
</evidence>
<name>A0A1S2XI29_CICAR</name>
<feature type="domain" description="DRBM" evidence="5">
    <location>
        <begin position="1"/>
        <end position="70"/>
    </location>
</feature>
<dbReference type="PROSITE" id="PS50137">
    <property type="entry name" value="DS_RBD"/>
    <property type="match status" value="3"/>
</dbReference>
<organism evidence="6 7">
    <name type="scientific">Cicer arietinum</name>
    <name type="common">Chickpea</name>
    <name type="synonym">Garbanzo</name>
    <dbReference type="NCBI Taxonomy" id="3827"/>
    <lineage>
        <taxon>Eukaryota</taxon>
        <taxon>Viridiplantae</taxon>
        <taxon>Streptophyta</taxon>
        <taxon>Embryophyta</taxon>
        <taxon>Tracheophyta</taxon>
        <taxon>Spermatophyta</taxon>
        <taxon>Magnoliopsida</taxon>
        <taxon>eudicotyledons</taxon>
        <taxon>Gunneridae</taxon>
        <taxon>Pentapetalae</taxon>
        <taxon>rosids</taxon>
        <taxon>fabids</taxon>
        <taxon>Fabales</taxon>
        <taxon>Fabaceae</taxon>
        <taxon>Papilionoideae</taxon>
        <taxon>50 kb inversion clade</taxon>
        <taxon>NPAAA clade</taxon>
        <taxon>Hologalegina</taxon>
        <taxon>IRL clade</taxon>
        <taxon>Cicereae</taxon>
        <taxon>Cicer</taxon>
    </lineage>
</organism>
<gene>
    <name evidence="7" type="primary">LOC101501330</name>
</gene>
<reference evidence="7" key="2">
    <citation type="submission" date="2025-08" db="UniProtKB">
        <authorList>
            <consortium name="RefSeq"/>
        </authorList>
    </citation>
    <scope>IDENTIFICATION</scope>
    <source>
        <tissue evidence="7">Etiolated seedlings</tissue>
    </source>
</reference>
<evidence type="ECO:0000313" key="7">
    <source>
        <dbReference type="RefSeq" id="XP_004489681.1"/>
    </source>
</evidence>
<keyword evidence="6" id="KW-1185">Reference proteome</keyword>
<sequence>MYKVKLQELCHKKSWSLPEYETTREGPPHNPRFTSTVTVNSIPFTTVSPSRSVKLSQNDAAMIAFNHFSQLNPISSSSSSPFLPNLSSFPQPHLSTSSFSPGSPVARPQVHDMLPTNRDLQNLLPTNRDLQPKSEVACPTSQISSTVTDGVKAQDTKSIIHLYKNQLQNYAQKRNLNLPEYSSEWEGPPHAMRFRCKVTIDGQTFECPKFYSTLKDAEHAAAEFAFMSLSPSGVQEDDIVVYKNLLQELVQKEGFHLPVYSTNKSGEAHKPTFTSQVEVEGEVFTGQEAKSKKQAEMSAAKVAYTILKERKGESEPSSSVPLSARQGQASYFPSDHSESNVITDLQHDADPKSLVRLGLVTCNQPNKDKLEKMLSSSGSSRSRDSSSLKCKAIPSFSDSNNVDFEVSNTSSTAVSTPSRRKKVVIYSRKTNVEIENGGAMMPINDDKWIAYSYSH</sequence>
<dbReference type="Gene3D" id="3.30.160.20">
    <property type="match status" value="3"/>
</dbReference>
<evidence type="ECO:0000256" key="3">
    <source>
        <dbReference type="PROSITE-ProRule" id="PRU00266"/>
    </source>
</evidence>
<dbReference type="GO" id="GO:0003723">
    <property type="term" value="F:RNA binding"/>
    <property type="evidence" value="ECO:0007669"/>
    <property type="project" value="UniProtKB-UniRule"/>
</dbReference>
<dbReference type="eggNOG" id="ENOG502QTBA">
    <property type="taxonomic scope" value="Eukaryota"/>
</dbReference>
<proteinExistence type="predicted"/>
<dbReference type="PANTHER" id="PTHR46031">
    <property type="match status" value="1"/>
</dbReference>
<feature type="domain" description="DRBM" evidence="5">
    <location>
        <begin position="241"/>
        <end position="309"/>
    </location>
</feature>
<dbReference type="PANTHER" id="PTHR46031:SF16">
    <property type="entry name" value="DOUBLE-STRANDED RNA-BINDING PROTEIN 4"/>
    <property type="match status" value="1"/>
</dbReference>
<dbReference type="PaxDb" id="3827-XP_004489681.1"/>
<protein>
    <submittedName>
        <fullName evidence="7">Double-stranded RNA-binding protein 2-like isoform X1</fullName>
    </submittedName>
</protein>
<dbReference type="Proteomes" id="UP000087171">
    <property type="component" value="Chromosome Ca2"/>
</dbReference>
<reference evidence="6" key="1">
    <citation type="journal article" date="2013" name="Nat. Biotechnol.">
        <title>Draft genome sequence of chickpea (Cicer arietinum) provides a resource for trait improvement.</title>
        <authorList>
            <person name="Varshney R.K."/>
            <person name="Song C."/>
            <person name="Saxena R.K."/>
            <person name="Azam S."/>
            <person name="Yu S."/>
            <person name="Sharpe A.G."/>
            <person name="Cannon S."/>
            <person name="Baek J."/>
            <person name="Rosen B.D."/>
            <person name="Tar'an B."/>
            <person name="Millan T."/>
            <person name="Zhang X."/>
            <person name="Ramsay L.D."/>
            <person name="Iwata A."/>
            <person name="Wang Y."/>
            <person name="Nelson W."/>
            <person name="Farmer A.D."/>
            <person name="Gaur P.M."/>
            <person name="Soderlund C."/>
            <person name="Penmetsa R.V."/>
            <person name="Xu C."/>
            <person name="Bharti A.K."/>
            <person name="He W."/>
            <person name="Winter P."/>
            <person name="Zhao S."/>
            <person name="Hane J.K."/>
            <person name="Carrasquilla-Garcia N."/>
            <person name="Condie J.A."/>
            <person name="Upadhyaya H.D."/>
            <person name="Luo M.C."/>
            <person name="Thudi M."/>
            <person name="Gowda C.L."/>
            <person name="Singh N.P."/>
            <person name="Lichtenzveig J."/>
            <person name="Gali K.K."/>
            <person name="Rubio J."/>
            <person name="Nadarajan N."/>
            <person name="Dolezel J."/>
            <person name="Bansal K.C."/>
            <person name="Xu X."/>
            <person name="Edwards D."/>
            <person name="Zhang G."/>
            <person name="Kahl G."/>
            <person name="Gil J."/>
            <person name="Singh K.B."/>
            <person name="Datta S.K."/>
            <person name="Jackson S.A."/>
            <person name="Wang J."/>
            <person name="Cook D.R."/>
        </authorList>
    </citation>
    <scope>NUCLEOTIDE SEQUENCE [LARGE SCALE GENOMIC DNA]</scope>
    <source>
        <strain evidence="6">cv. CDC Frontier</strain>
    </source>
</reference>
<feature type="region of interest" description="Disordered" evidence="4">
    <location>
        <begin position="368"/>
        <end position="388"/>
    </location>
</feature>
<keyword evidence="1" id="KW-0677">Repeat</keyword>
<evidence type="ECO:0000313" key="6">
    <source>
        <dbReference type="Proteomes" id="UP000087171"/>
    </source>
</evidence>